<gene>
    <name evidence="1" type="ORF">DSO57_1021145</name>
</gene>
<dbReference type="EMBL" id="QTSX02006491">
    <property type="protein sequence ID" value="KAJ9053752.1"/>
    <property type="molecule type" value="Genomic_DNA"/>
</dbReference>
<evidence type="ECO:0000313" key="1">
    <source>
        <dbReference type="EMBL" id="KAJ9053752.1"/>
    </source>
</evidence>
<name>A0ACC2RUI0_9FUNG</name>
<accession>A0ACC2RUI0</accession>
<dbReference type="Proteomes" id="UP001165960">
    <property type="component" value="Unassembled WGS sequence"/>
</dbReference>
<keyword evidence="2" id="KW-1185">Reference proteome</keyword>
<evidence type="ECO:0000313" key="2">
    <source>
        <dbReference type="Proteomes" id="UP001165960"/>
    </source>
</evidence>
<comment type="caution">
    <text evidence="1">The sequence shown here is derived from an EMBL/GenBank/DDBJ whole genome shotgun (WGS) entry which is preliminary data.</text>
</comment>
<organism evidence="1 2">
    <name type="scientific">Entomophthora muscae</name>
    <dbReference type="NCBI Taxonomy" id="34485"/>
    <lineage>
        <taxon>Eukaryota</taxon>
        <taxon>Fungi</taxon>
        <taxon>Fungi incertae sedis</taxon>
        <taxon>Zoopagomycota</taxon>
        <taxon>Entomophthoromycotina</taxon>
        <taxon>Entomophthoromycetes</taxon>
        <taxon>Entomophthorales</taxon>
        <taxon>Entomophthoraceae</taxon>
        <taxon>Entomophthora</taxon>
    </lineage>
</organism>
<reference evidence="1" key="1">
    <citation type="submission" date="2022-04" db="EMBL/GenBank/DDBJ databases">
        <title>Genome of the entomopathogenic fungus Entomophthora muscae.</title>
        <authorList>
            <person name="Elya C."/>
            <person name="Lovett B.R."/>
            <person name="Lee E."/>
            <person name="Macias A.M."/>
            <person name="Hajek A.E."/>
            <person name="De Bivort B.L."/>
            <person name="Kasson M.T."/>
            <person name="De Fine Licht H.H."/>
            <person name="Stajich J.E."/>
        </authorList>
    </citation>
    <scope>NUCLEOTIDE SEQUENCE</scope>
    <source>
        <strain evidence="1">Berkeley</strain>
    </source>
</reference>
<proteinExistence type="predicted"/>
<protein>
    <submittedName>
        <fullName evidence="1">Uncharacterized protein</fullName>
    </submittedName>
</protein>
<sequence>MPQIDKLTLEESFCIVPVLCLSFQTNSPSYISDTKKVLGVAAMISGDALKWFGKATSEDFIFCLNYINFEAKLMQQPAASHPLPSSQSEDSLTCDQLNKSLTTGPKIENNPCPPEQGQTKASSLSTNSGPNQWRSGTQTTWLGPDLFQTQPSSLKLDMEGNLGPFLLLAIPQPRFIDHTQ</sequence>